<dbReference type="Proteomes" id="UP001259832">
    <property type="component" value="Unassembled WGS sequence"/>
</dbReference>
<evidence type="ECO:0000313" key="2">
    <source>
        <dbReference type="EMBL" id="KAK1941260.1"/>
    </source>
</evidence>
<dbReference type="EMBL" id="JASMQC010000012">
    <property type="protein sequence ID" value="KAK1941260.1"/>
    <property type="molecule type" value="Genomic_DNA"/>
</dbReference>
<name>A0AAD9GME3_9STRA</name>
<organism evidence="2 3">
    <name type="scientific">Phytophthora citrophthora</name>
    <dbReference type="NCBI Taxonomy" id="4793"/>
    <lineage>
        <taxon>Eukaryota</taxon>
        <taxon>Sar</taxon>
        <taxon>Stramenopiles</taxon>
        <taxon>Oomycota</taxon>
        <taxon>Peronosporomycetes</taxon>
        <taxon>Peronosporales</taxon>
        <taxon>Peronosporaceae</taxon>
        <taxon>Phytophthora</taxon>
    </lineage>
</organism>
<proteinExistence type="predicted"/>
<reference evidence="2" key="1">
    <citation type="submission" date="2023-08" db="EMBL/GenBank/DDBJ databases">
        <title>Reference Genome Resource for the Citrus Pathogen Phytophthora citrophthora.</title>
        <authorList>
            <person name="Moller H."/>
            <person name="Coetzee B."/>
            <person name="Rose L.J."/>
            <person name="Van Niekerk J.M."/>
        </authorList>
    </citation>
    <scope>NUCLEOTIDE SEQUENCE</scope>
    <source>
        <strain evidence="2">STE-U-9442</strain>
    </source>
</reference>
<comment type="caution">
    <text evidence="2">The sequence shown here is derived from an EMBL/GenBank/DDBJ whole genome shotgun (WGS) entry which is preliminary data.</text>
</comment>
<evidence type="ECO:0000256" key="1">
    <source>
        <dbReference type="SAM" id="Coils"/>
    </source>
</evidence>
<dbReference type="AlphaFoldDB" id="A0AAD9GME3"/>
<gene>
    <name evidence="2" type="ORF">P3T76_007126</name>
</gene>
<feature type="coiled-coil region" evidence="1">
    <location>
        <begin position="27"/>
        <end position="86"/>
    </location>
</feature>
<sequence length="146" mass="17274">MDFDATIERLNALKLQGNTNGSSQSYTNQLNEQTTQLQHDVRRLQEENQRRVLEQERQMQLWQQEMREMQTRLEAAEHQNRLLKAALGEVDTYRHQTETQQLVIEELQTQVKQLRITNYRLQYVVQQNEPRGGQGSFLPPPPPDIF</sequence>
<evidence type="ECO:0000313" key="3">
    <source>
        <dbReference type="Proteomes" id="UP001259832"/>
    </source>
</evidence>
<accession>A0AAD9GME3</accession>
<keyword evidence="3" id="KW-1185">Reference proteome</keyword>
<keyword evidence="1" id="KW-0175">Coiled coil</keyword>
<protein>
    <submittedName>
        <fullName evidence="2">Uncharacterized protein</fullName>
    </submittedName>
</protein>